<keyword evidence="3" id="KW-0808">Transferase</keyword>
<dbReference type="CDD" id="cd02440">
    <property type="entry name" value="AdoMet_MTases"/>
    <property type="match status" value="1"/>
</dbReference>
<dbReference type="InterPro" id="IPR013216">
    <property type="entry name" value="Methyltransf_11"/>
</dbReference>
<evidence type="ECO:0000313" key="6">
    <source>
        <dbReference type="Proteomes" id="UP000663828"/>
    </source>
</evidence>
<dbReference type="AlphaFoldDB" id="A0A816DPW0"/>
<comment type="similarity">
    <text evidence="1">Belongs to the methyltransferase superfamily.</text>
</comment>
<protein>
    <recommendedName>
        <fullName evidence="4">Methyltransferase type 11 domain-containing protein</fullName>
    </recommendedName>
</protein>
<feature type="domain" description="Methyltransferase type 11" evidence="4">
    <location>
        <begin position="153"/>
        <end position="221"/>
    </location>
</feature>
<dbReference type="EMBL" id="CAJNOR010009022">
    <property type="protein sequence ID" value="CAF1640277.1"/>
    <property type="molecule type" value="Genomic_DNA"/>
</dbReference>
<evidence type="ECO:0000256" key="1">
    <source>
        <dbReference type="ARBA" id="ARBA00008361"/>
    </source>
</evidence>
<proteinExistence type="inferred from homology"/>
<dbReference type="InterPro" id="IPR051052">
    <property type="entry name" value="Diverse_substrate_MTase"/>
</dbReference>
<evidence type="ECO:0000256" key="3">
    <source>
        <dbReference type="ARBA" id="ARBA00022679"/>
    </source>
</evidence>
<dbReference type="GO" id="GO:0008757">
    <property type="term" value="F:S-adenosylmethionine-dependent methyltransferase activity"/>
    <property type="evidence" value="ECO:0007669"/>
    <property type="project" value="InterPro"/>
</dbReference>
<dbReference type="Pfam" id="PF08241">
    <property type="entry name" value="Methyltransf_11"/>
    <property type="match status" value="1"/>
</dbReference>
<comment type="caution">
    <text evidence="5">The sequence shown here is derived from an EMBL/GenBank/DDBJ whole genome shotgun (WGS) entry which is preliminary data.</text>
</comment>
<feature type="non-terminal residue" evidence="5">
    <location>
        <position position="457"/>
    </location>
</feature>
<organism evidence="5 6">
    <name type="scientific">Adineta ricciae</name>
    <name type="common">Rotifer</name>
    <dbReference type="NCBI Taxonomy" id="249248"/>
    <lineage>
        <taxon>Eukaryota</taxon>
        <taxon>Metazoa</taxon>
        <taxon>Spiralia</taxon>
        <taxon>Gnathifera</taxon>
        <taxon>Rotifera</taxon>
        <taxon>Eurotatoria</taxon>
        <taxon>Bdelloidea</taxon>
        <taxon>Adinetida</taxon>
        <taxon>Adinetidae</taxon>
        <taxon>Adineta</taxon>
    </lineage>
</organism>
<accession>A0A816DPW0</accession>
<gene>
    <name evidence="5" type="ORF">XAT740_LOCUS53195</name>
</gene>
<dbReference type="PANTHER" id="PTHR44942">
    <property type="entry name" value="METHYLTRANSF_11 DOMAIN-CONTAINING PROTEIN"/>
    <property type="match status" value="1"/>
</dbReference>
<dbReference type="GO" id="GO:0032259">
    <property type="term" value="P:methylation"/>
    <property type="evidence" value="ECO:0007669"/>
    <property type="project" value="UniProtKB-KW"/>
</dbReference>
<evidence type="ECO:0000259" key="4">
    <source>
        <dbReference type="Pfam" id="PF08241"/>
    </source>
</evidence>
<dbReference type="Proteomes" id="UP000663828">
    <property type="component" value="Unassembled WGS sequence"/>
</dbReference>
<name>A0A816DPW0_ADIRI</name>
<dbReference type="InterPro" id="IPR029063">
    <property type="entry name" value="SAM-dependent_MTases_sf"/>
</dbReference>
<dbReference type="PANTHER" id="PTHR44942:SF4">
    <property type="entry name" value="METHYLTRANSFERASE TYPE 11 DOMAIN-CONTAINING PROTEIN"/>
    <property type="match status" value="1"/>
</dbReference>
<dbReference type="SUPFAM" id="SSF53335">
    <property type="entry name" value="S-adenosyl-L-methionine-dependent methyltransferases"/>
    <property type="match status" value="1"/>
</dbReference>
<evidence type="ECO:0000313" key="5">
    <source>
        <dbReference type="EMBL" id="CAF1640277.1"/>
    </source>
</evidence>
<keyword evidence="6" id="KW-1185">Reference proteome</keyword>
<sequence length="457" mass="53971">MKKIFIHQIEITPPTRPNRLTPNEIACARQIRLRELRMWKITREIIFYISFLSLLSVIVYSNHNENASFQVRHLRKSFSVKISSMNEYWEWLEEDFVGKIRAHKWYNGKNVEYLRGYLNDTSNRLLGWALMKQSRIRTQLCPRRIKFVEMIFCERVIGTDVSADQISHAISKDNVEYRCSPGEDLSFLESNSVDLITIATALHWLDVEKFFQEVKRVLKPQTGVLAVWTYTFGSLDNSDADIVYKEFHQTTLQPYQNERQYIINAYYEPLLAIFPYKSSLEQYTIEFRAEATLEQFLGTLETASPAQTYRKQNGEQKYQEMFNTLRQKFIQSYLKSEGQNDNEQPIDANHIKITHLRPIRLYLFFNEGWISNSDVYEYQYEYAYYTEPENVTRQRFSWMELYSRPYLYKRNPDQPLQCDSNPILAETDLPGADFLSIIPSAADPSECNTLCCRYASC</sequence>
<reference evidence="5" key="1">
    <citation type="submission" date="2021-02" db="EMBL/GenBank/DDBJ databases">
        <authorList>
            <person name="Nowell W R."/>
        </authorList>
    </citation>
    <scope>NUCLEOTIDE SEQUENCE</scope>
</reference>
<keyword evidence="2" id="KW-0489">Methyltransferase</keyword>
<evidence type="ECO:0000256" key="2">
    <source>
        <dbReference type="ARBA" id="ARBA00022603"/>
    </source>
</evidence>
<dbReference type="Gene3D" id="3.40.50.150">
    <property type="entry name" value="Vaccinia Virus protein VP39"/>
    <property type="match status" value="1"/>
</dbReference>